<keyword evidence="1" id="KW-0539">Nucleus</keyword>
<keyword evidence="1" id="KW-0813">Transport</keyword>
<evidence type="ECO:0000313" key="2">
    <source>
        <dbReference type="EMBL" id="TCD65465.1"/>
    </source>
</evidence>
<dbReference type="STRING" id="92696.A0A4R0RI61"/>
<dbReference type="OrthoDB" id="6221744at2759"/>
<dbReference type="GO" id="GO:0070390">
    <property type="term" value="C:transcription export complex 2"/>
    <property type="evidence" value="ECO:0007669"/>
    <property type="project" value="UniProtKB-UniRule"/>
</dbReference>
<dbReference type="GO" id="GO:0071819">
    <property type="term" value="C:DUBm complex"/>
    <property type="evidence" value="ECO:0007669"/>
    <property type="project" value="UniProtKB-UniRule"/>
</dbReference>
<protein>
    <recommendedName>
        <fullName evidence="1">Transcription and mRNA export factor SUS1</fullName>
    </recommendedName>
</protein>
<comment type="caution">
    <text evidence="2">The sequence shown here is derived from an EMBL/GenBank/DDBJ whole genome shotgun (WGS) entry which is preliminary data.</text>
</comment>
<evidence type="ECO:0000313" key="3">
    <source>
        <dbReference type="Proteomes" id="UP000292702"/>
    </source>
</evidence>
<comment type="function">
    <text evidence="1">Involved in mRNA export coupled transcription activation by association with both the TREX-2 and the SAGA complexes. At the promoters, SAGA is required for recruitment of the basal transcription machinery. It influences RNA polymerase II transcriptional activity through different activities such as TBP interaction and promoter selectivity, interaction with transcription activators, and chromatin modification through histone acetylation and deubiquitination. Within the SAGA complex, participates to a subcomplex required for deubiquitination of H2B and for the maintenance of steady-state H3 methylation levels. The TREX-2 complex functions in docking export-competent ribonucleoprotein particles (mRNPs) to the nuclear entrance of the nuclear pore complex (nuclear basket). TREX-2 participates in mRNA export and accurate chromatin positioning in the nucleus by tethering genes to the nuclear periphery. May also be involved in cytoplasmic mRNA decay by interaction with components of P-bodies.</text>
</comment>
<dbReference type="GO" id="GO:0006406">
    <property type="term" value="P:mRNA export from nucleus"/>
    <property type="evidence" value="ECO:0007669"/>
    <property type="project" value="UniProtKB-UniRule"/>
</dbReference>
<keyword evidence="1" id="KW-0010">Activator</keyword>
<dbReference type="AlphaFoldDB" id="A0A4R0RI61"/>
<proteinExistence type="inferred from homology"/>
<keyword evidence="1" id="KW-0963">Cytoplasm</keyword>
<organism evidence="2 3">
    <name type="scientific">Steccherinum ochraceum</name>
    <dbReference type="NCBI Taxonomy" id="92696"/>
    <lineage>
        <taxon>Eukaryota</taxon>
        <taxon>Fungi</taxon>
        <taxon>Dikarya</taxon>
        <taxon>Basidiomycota</taxon>
        <taxon>Agaricomycotina</taxon>
        <taxon>Agaricomycetes</taxon>
        <taxon>Polyporales</taxon>
        <taxon>Steccherinaceae</taxon>
        <taxon>Steccherinum</taxon>
    </lineage>
</organism>
<comment type="subcellular location">
    <subcellularLocation>
        <location evidence="1">Nucleus</location>
        <location evidence="1">Nucleoplasm</location>
    </subcellularLocation>
    <subcellularLocation>
        <location evidence="1">Cytoplasm</location>
        <location evidence="1">P-body</location>
    </subcellularLocation>
</comment>
<dbReference type="PANTHER" id="PTHR12514">
    <property type="entry name" value="ENHANCER OF YELLOW 2 TRANSCRIPTION FACTOR"/>
    <property type="match status" value="1"/>
</dbReference>
<accession>A0A4R0RI61</accession>
<comment type="subunit">
    <text evidence="1">Component of the nuclear pore complex (NPC)-associated TREX-2 complex (transcription and export complex 2), composed of at least SUS1, SAC3, THP1, SEM1, and CDC31. TREX-2 contains 2 SUS1 chains. The TREX-2 complex interacts with the nucleoporin NUP1. Component of the 1.8 MDa SAGA transcription coactivator-HAT complex. SAGA is built of 5 distinct domains with specialized functions. Within the SAGA complex, SUS1, SGF11, SGF73 and UBP8 form an additional subcomplex of SAGA called the DUB module (deubiquitination module). Interacts directly with THP1, SAC3, SGF11, and with the RNA polymerase II.</text>
</comment>
<dbReference type="GO" id="GO:0005654">
    <property type="term" value="C:nucleoplasm"/>
    <property type="evidence" value="ECO:0007669"/>
    <property type="project" value="UniProtKB-SubCell"/>
</dbReference>
<gene>
    <name evidence="1 2" type="primary">SUS1</name>
    <name evidence="2" type="ORF">EIP91_002582</name>
</gene>
<sequence length="95" mass="10524">MPDARDALYAQIQRRMVNSGDWDRISEALEAKLNESGWIDSLHDSSKETARAGESVSVGTLLESLGSQAASSVSPKVKEEIIQMIRQYLDTQLDK</sequence>
<reference evidence="2 3" key="1">
    <citation type="submission" date="2018-11" db="EMBL/GenBank/DDBJ databases">
        <title>Genome assembly of Steccherinum ochraceum LE-BIN_3174, the white-rot fungus of the Steccherinaceae family (The Residual Polyporoid clade, Polyporales, Basidiomycota).</title>
        <authorList>
            <person name="Fedorova T.V."/>
            <person name="Glazunova O.A."/>
            <person name="Landesman E.O."/>
            <person name="Moiseenko K.V."/>
            <person name="Psurtseva N.V."/>
            <person name="Savinova O.S."/>
            <person name="Shakhova N.V."/>
            <person name="Tyazhelova T.V."/>
            <person name="Vasina D.V."/>
        </authorList>
    </citation>
    <scope>NUCLEOTIDE SEQUENCE [LARGE SCALE GENOMIC DNA]</scope>
    <source>
        <strain evidence="2 3">LE-BIN_3174</strain>
    </source>
</reference>
<dbReference type="EMBL" id="RWJN01000179">
    <property type="protein sequence ID" value="TCD65465.1"/>
    <property type="molecule type" value="Genomic_DNA"/>
</dbReference>
<keyword evidence="1" id="KW-0811">Translocation</keyword>
<dbReference type="GO" id="GO:0005643">
    <property type="term" value="C:nuclear pore"/>
    <property type="evidence" value="ECO:0007669"/>
    <property type="project" value="UniProtKB-UniRule"/>
</dbReference>
<dbReference type="Pfam" id="PF10163">
    <property type="entry name" value="EnY2"/>
    <property type="match status" value="1"/>
</dbReference>
<dbReference type="Proteomes" id="UP000292702">
    <property type="component" value="Unassembled WGS sequence"/>
</dbReference>
<dbReference type="Gene3D" id="1.10.246.140">
    <property type="match status" value="1"/>
</dbReference>
<dbReference type="GO" id="GO:0000932">
    <property type="term" value="C:P-body"/>
    <property type="evidence" value="ECO:0007669"/>
    <property type="project" value="UniProtKB-SubCell"/>
</dbReference>
<dbReference type="HAMAP" id="MF_03046">
    <property type="entry name" value="ENY2_Sus1"/>
    <property type="match status" value="1"/>
</dbReference>
<keyword evidence="1" id="KW-0156">Chromatin regulator</keyword>
<keyword evidence="1" id="KW-0804">Transcription</keyword>
<keyword evidence="1" id="KW-0805">Transcription regulation</keyword>
<dbReference type="GO" id="GO:0006325">
    <property type="term" value="P:chromatin organization"/>
    <property type="evidence" value="ECO:0007669"/>
    <property type="project" value="UniProtKB-KW"/>
</dbReference>
<dbReference type="GO" id="GO:0015031">
    <property type="term" value="P:protein transport"/>
    <property type="evidence" value="ECO:0007669"/>
    <property type="project" value="UniProtKB-KW"/>
</dbReference>
<comment type="similarity">
    <text evidence="1">Belongs to the ENY2 family.</text>
</comment>
<keyword evidence="1" id="KW-0653">Protein transport</keyword>
<dbReference type="InterPro" id="IPR018783">
    <property type="entry name" value="TF_ENY2"/>
</dbReference>
<dbReference type="GO" id="GO:0003713">
    <property type="term" value="F:transcription coactivator activity"/>
    <property type="evidence" value="ECO:0007669"/>
    <property type="project" value="UniProtKB-UniRule"/>
</dbReference>
<name>A0A4R0RI61_9APHY</name>
<keyword evidence="1" id="KW-0509">mRNA transport</keyword>
<evidence type="ECO:0000256" key="1">
    <source>
        <dbReference type="HAMAP-Rule" id="MF_03046"/>
    </source>
</evidence>
<keyword evidence="3" id="KW-1185">Reference proteome</keyword>
<dbReference type="GO" id="GO:0000124">
    <property type="term" value="C:SAGA complex"/>
    <property type="evidence" value="ECO:0007669"/>
    <property type="project" value="UniProtKB-UniRule"/>
</dbReference>
<dbReference type="InterPro" id="IPR038212">
    <property type="entry name" value="TF_EnY2_sf"/>
</dbReference>
<dbReference type="GO" id="GO:0006368">
    <property type="term" value="P:transcription elongation by RNA polymerase II"/>
    <property type="evidence" value="ECO:0007669"/>
    <property type="project" value="UniProtKB-UniRule"/>
</dbReference>